<evidence type="ECO:0000313" key="3">
    <source>
        <dbReference type="EMBL" id="MDW5598675.1"/>
    </source>
</evidence>
<dbReference type="InterPro" id="IPR013658">
    <property type="entry name" value="SGL"/>
</dbReference>
<feature type="domain" description="SMP-30/Gluconolactonase/LRE-like region" evidence="2">
    <location>
        <begin position="18"/>
        <end position="270"/>
    </location>
</feature>
<dbReference type="EC" id="3.1.1.99" evidence="3"/>
<comment type="similarity">
    <text evidence="1">Belongs to the SMP-30/CGR1 family.</text>
</comment>
<accession>A0ABU4HZF9</accession>
<dbReference type="RefSeq" id="WP_318601227.1">
    <property type="nucleotide sequence ID" value="NZ_JAWSTH010000164.1"/>
</dbReference>
<dbReference type="EMBL" id="JAWSTH010000164">
    <property type="protein sequence ID" value="MDW5598675.1"/>
    <property type="molecule type" value="Genomic_DNA"/>
</dbReference>
<organism evidence="3 4">
    <name type="scientific">Conexibacter stalactiti</name>
    <dbReference type="NCBI Taxonomy" id="1940611"/>
    <lineage>
        <taxon>Bacteria</taxon>
        <taxon>Bacillati</taxon>
        <taxon>Actinomycetota</taxon>
        <taxon>Thermoleophilia</taxon>
        <taxon>Solirubrobacterales</taxon>
        <taxon>Conexibacteraceae</taxon>
        <taxon>Conexibacter</taxon>
    </lineage>
</organism>
<reference evidence="4" key="1">
    <citation type="submission" date="2023-07" db="EMBL/GenBank/DDBJ databases">
        <title>Conexibacter stalactiti sp. nov., isolated from stalactites in a lava cave and emended description of the genus Conexibacter.</title>
        <authorList>
            <person name="Lee S.D."/>
        </authorList>
    </citation>
    <scope>NUCLEOTIDE SEQUENCE [LARGE SCALE GENOMIC DNA]</scope>
    <source>
        <strain evidence="4">KCTC 39840</strain>
    </source>
</reference>
<name>A0ABU4HZF9_9ACTN</name>
<proteinExistence type="inferred from homology"/>
<dbReference type="PANTHER" id="PTHR10907">
    <property type="entry name" value="REGUCALCIN"/>
    <property type="match status" value="1"/>
</dbReference>
<keyword evidence="4" id="KW-1185">Reference proteome</keyword>
<gene>
    <name evidence="3" type="ORF">R7226_30215</name>
</gene>
<comment type="caution">
    <text evidence="3">The sequence shown here is derived from an EMBL/GenBank/DDBJ whole genome shotgun (WGS) entry which is preliminary data.</text>
</comment>
<sequence length="304" mass="30811">MSVSAEAAEPVLAAGAALAEGPRWDEAAGLLHWVDMSAGMWHRFDPARGPLSPRALGQRVSAIVPRTGGGHVAAVDGALLLLGERGVEQRRIAVVAPGAGVAPGAAGPPATAADLVLNDGACDARGRLWIGTASRAGRPDGALHRVEPDGAVHVARTGISISNGLGWSPDGTTLHHVDSATGIVSAAPFHPDTGALGAPRPLIEIDRRDGIPDGLAVAADGSIWLAIWGAGEVRRHDPDGRPRGAVTTPGAAQVTSCAIGGGRLWITTAREGLTPAQRADQPRAGDLFALSLDLPGQPAHAFAG</sequence>
<dbReference type="Gene3D" id="2.120.10.30">
    <property type="entry name" value="TolB, C-terminal domain"/>
    <property type="match status" value="1"/>
</dbReference>
<dbReference type="SUPFAM" id="SSF63829">
    <property type="entry name" value="Calcium-dependent phosphotriesterase"/>
    <property type="match status" value="1"/>
</dbReference>
<protein>
    <submittedName>
        <fullName evidence="3">SMP-30/gluconolactonase/LRE family protein</fullName>
        <ecNumber evidence="3">3.1.1.99</ecNumber>
    </submittedName>
</protein>
<evidence type="ECO:0000256" key="1">
    <source>
        <dbReference type="ARBA" id="ARBA00008853"/>
    </source>
</evidence>
<dbReference type="GO" id="GO:0016787">
    <property type="term" value="F:hydrolase activity"/>
    <property type="evidence" value="ECO:0007669"/>
    <property type="project" value="UniProtKB-KW"/>
</dbReference>
<dbReference type="InterPro" id="IPR005511">
    <property type="entry name" value="SMP-30"/>
</dbReference>
<keyword evidence="3" id="KW-0378">Hydrolase</keyword>
<dbReference type="InterPro" id="IPR011042">
    <property type="entry name" value="6-blade_b-propeller_TolB-like"/>
</dbReference>
<dbReference type="Proteomes" id="UP001284601">
    <property type="component" value="Unassembled WGS sequence"/>
</dbReference>
<evidence type="ECO:0000313" key="4">
    <source>
        <dbReference type="Proteomes" id="UP001284601"/>
    </source>
</evidence>
<dbReference type="PANTHER" id="PTHR10907:SF47">
    <property type="entry name" value="REGUCALCIN"/>
    <property type="match status" value="1"/>
</dbReference>
<dbReference type="Pfam" id="PF08450">
    <property type="entry name" value="SGL"/>
    <property type="match status" value="1"/>
</dbReference>
<reference evidence="3 4" key="2">
    <citation type="submission" date="2023-10" db="EMBL/GenBank/DDBJ databases">
        <authorList>
            <person name="Han X.F."/>
        </authorList>
    </citation>
    <scope>NUCLEOTIDE SEQUENCE [LARGE SCALE GENOMIC DNA]</scope>
    <source>
        <strain evidence="3 4">KCTC 39840</strain>
    </source>
</reference>
<dbReference type="PRINTS" id="PR01790">
    <property type="entry name" value="SMP30FAMILY"/>
</dbReference>
<evidence type="ECO:0000259" key="2">
    <source>
        <dbReference type="Pfam" id="PF08450"/>
    </source>
</evidence>